<dbReference type="RefSeq" id="WP_344328102.1">
    <property type="nucleotide sequence ID" value="NZ_BAAAPY010000007.1"/>
</dbReference>
<dbReference type="Pfam" id="PF16242">
    <property type="entry name" value="Pyrid_ox_like"/>
    <property type="match status" value="1"/>
</dbReference>
<evidence type="ECO:0000313" key="3">
    <source>
        <dbReference type="Proteomes" id="UP001501480"/>
    </source>
</evidence>
<reference evidence="3" key="1">
    <citation type="journal article" date="2019" name="Int. J. Syst. Evol. Microbiol.">
        <title>The Global Catalogue of Microorganisms (GCM) 10K type strain sequencing project: providing services to taxonomists for standard genome sequencing and annotation.</title>
        <authorList>
            <consortium name="The Broad Institute Genomics Platform"/>
            <consortium name="The Broad Institute Genome Sequencing Center for Infectious Disease"/>
            <person name="Wu L."/>
            <person name="Ma J."/>
        </authorList>
    </citation>
    <scope>NUCLEOTIDE SEQUENCE [LARGE SCALE GENOMIC DNA]</scope>
    <source>
        <strain evidence="3">JCM 15749</strain>
    </source>
</reference>
<name>A0ABP5HNS4_9ACTN</name>
<proteinExistence type="predicted"/>
<dbReference type="Proteomes" id="UP001501480">
    <property type="component" value="Unassembled WGS sequence"/>
</dbReference>
<protein>
    <recommendedName>
        <fullName evidence="1">General stress protein FMN-binding split barrel domain-containing protein</fullName>
    </recommendedName>
</protein>
<dbReference type="SUPFAM" id="SSF50475">
    <property type="entry name" value="FMN-binding split barrel"/>
    <property type="match status" value="1"/>
</dbReference>
<evidence type="ECO:0000259" key="1">
    <source>
        <dbReference type="Pfam" id="PF16242"/>
    </source>
</evidence>
<sequence length="162" mass="17818">MTDDTATDDTLKFTALMDDLHVAMFTTRQGDGTLRSVPMARQQVDAGSTLWFITARDTEHVRDVRTDPKVALTFHGSGTWVALTGTAEVVDDLDKLKELWSTFAEAWLPEGPEGENSSLIRVDVASVEYWDSPGGRTASVLSLVKSKLTGETYDTDHDVIKP</sequence>
<comment type="caution">
    <text evidence="2">The sequence shown here is derived from an EMBL/GenBank/DDBJ whole genome shotgun (WGS) entry which is preliminary data.</text>
</comment>
<keyword evidence="3" id="KW-1185">Reference proteome</keyword>
<feature type="domain" description="General stress protein FMN-binding split barrel" evidence="1">
    <location>
        <begin position="9"/>
        <end position="154"/>
    </location>
</feature>
<dbReference type="InterPro" id="IPR038725">
    <property type="entry name" value="YdaG_split_barrel_FMN-bd"/>
</dbReference>
<organism evidence="2 3">
    <name type="scientific">Aeromicrobium halocynthiae</name>
    <dbReference type="NCBI Taxonomy" id="560557"/>
    <lineage>
        <taxon>Bacteria</taxon>
        <taxon>Bacillati</taxon>
        <taxon>Actinomycetota</taxon>
        <taxon>Actinomycetes</taxon>
        <taxon>Propionibacteriales</taxon>
        <taxon>Nocardioidaceae</taxon>
        <taxon>Aeromicrobium</taxon>
    </lineage>
</organism>
<evidence type="ECO:0000313" key="2">
    <source>
        <dbReference type="EMBL" id="GAA2080693.1"/>
    </source>
</evidence>
<dbReference type="InterPro" id="IPR012349">
    <property type="entry name" value="Split_barrel_FMN-bd"/>
</dbReference>
<dbReference type="Gene3D" id="2.30.110.10">
    <property type="entry name" value="Electron Transport, Fmn-binding Protein, Chain A"/>
    <property type="match status" value="1"/>
</dbReference>
<dbReference type="EMBL" id="BAAAPY010000007">
    <property type="protein sequence ID" value="GAA2080693.1"/>
    <property type="molecule type" value="Genomic_DNA"/>
</dbReference>
<gene>
    <name evidence="2" type="ORF">GCM10009821_21470</name>
</gene>
<dbReference type="InterPro" id="IPR052917">
    <property type="entry name" value="Stress-Dev_Protein"/>
</dbReference>
<dbReference type="PANTHER" id="PTHR34818:SF1">
    <property type="entry name" value="PROTEIN BLI-3"/>
    <property type="match status" value="1"/>
</dbReference>
<accession>A0ABP5HNS4</accession>
<dbReference type="PANTHER" id="PTHR34818">
    <property type="entry name" value="PROTEIN BLI-3"/>
    <property type="match status" value="1"/>
</dbReference>